<keyword evidence="5" id="KW-1185">Reference proteome</keyword>
<feature type="compositionally biased region" description="Polar residues" evidence="3">
    <location>
        <begin position="126"/>
        <end position="136"/>
    </location>
</feature>
<dbReference type="GO" id="GO:0005634">
    <property type="term" value="C:nucleus"/>
    <property type="evidence" value="ECO:0007669"/>
    <property type="project" value="UniProtKB-SubCell"/>
</dbReference>
<feature type="compositionally biased region" description="Polar residues" evidence="3">
    <location>
        <begin position="157"/>
        <end position="171"/>
    </location>
</feature>
<sequence>MSRFVSGGTNDEAIERDEAWLKAQQAIEAAHREKAELGKQEDGKSLYETLQANKAAKQEQFEEALRLRNQFRSLDEDEVAFLDNVFESTRAKEAEVRKETTEQLQAFRKQQEEAEKFSRQALAPTNPDTVETSWSTGARKRKKGRSEVLGGVKLRKTSSTDIPIPSNATEAESQKEGAPGTPDLVRPLAGIDERTVGPDDGKAVSVEEGAEKTQKSVDVQPTAPTLLGLGAYSSDEDDD</sequence>
<dbReference type="GeneID" id="54361093"/>
<evidence type="ECO:0000256" key="3">
    <source>
        <dbReference type="SAM" id="MobiDB-lite"/>
    </source>
</evidence>
<protein>
    <recommendedName>
        <fullName evidence="4">FAM192A/Fyv6 N-terminal domain-containing protein</fullName>
    </recommendedName>
</protein>
<evidence type="ECO:0000313" key="5">
    <source>
        <dbReference type="Proteomes" id="UP000504637"/>
    </source>
</evidence>
<evidence type="ECO:0000256" key="1">
    <source>
        <dbReference type="ARBA" id="ARBA00004123"/>
    </source>
</evidence>
<dbReference type="InterPro" id="IPR019331">
    <property type="entry name" value="FAM192A/Fyv6_N"/>
</dbReference>
<proteinExistence type="predicted"/>
<comment type="subcellular location">
    <subcellularLocation>
        <location evidence="1">Nucleus</location>
    </subcellularLocation>
</comment>
<feature type="compositionally biased region" description="Basic and acidic residues" evidence="3">
    <location>
        <begin position="191"/>
        <end position="202"/>
    </location>
</feature>
<dbReference type="OrthoDB" id="75807at2759"/>
<dbReference type="InterPro" id="IPR039845">
    <property type="entry name" value="FAM192A"/>
</dbReference>
<dbReference type="AlphaFoldDB" id="A0A6J3M0P6"/>
<feature type="region of interest" description="Disordered" evidence="3">
    <location>
        <begin position="102"/>
        <end position="239"/>
    </location>
</feature>
<accession>A0A6J3M0P6</accession>
<reference evidence="6" key="2">
    <citation type="submission" date="2020-04" db="EMBL/GenBank/DDBJ databases">
        <authorList>
            <consortium name="NCBI Genome Project"/>
        </authorList>
    </citation>
    <scope>NUCLEOTIDE SEQUENCE</scope>
    <source>
        <strain evidence="6">CBS 342.82</strain>
    </source>
</reference>
<dbReference type="PANTHER" id="PTHR13495">
    <property type="entry name" value="NEFA-INTERACTING NUCLEAR PROTEIN NIP30"/>
    <property type="match status" value="1"/>
</dbReference>
<reference evidence="6" key="3">
    <citation type="submission" date="2025-08" db="UniProtKB">
        <authorList>
            <consortium name="RefSeq"/>
        </authorList>
    </citation>
    <scope>IDENTIFICATION</scope>
    <source>
        <strain evidence="6">CBS 342.82</strain>
    </source>
</reference>
<dbReference type="RefSeq" id="XP_033458105.1">
    <property type="nucleotide sequence ID" value="XM_033603293.1"/>
</dbReference>
<dbReference type="Proteomes" id="UP000504637">
    <property type="component" value="Unplaced"/>
</dbReference>
<evidence type="ECO:0000259" key="4">
    <source>
        <dbReference type="Pfam" id="PF10187"/>
    </source>
</evidence>
<feature type="compositionally biased region" description="Basic and acidic residues" evidence="3">
    <location>
        <begin position="109"/>
        <end position="118"/>
    </location>
</feature>
<feature type="domain" description="FAM192A/Fyv6 N-terminal" evidence="4">
    <location>
        <begin position="4"/>
        <end position="108"/>
    </location>
</feature>
<name>A0A6J3M0P6_9PEZI</name>
<evidence type="ECO:0000256" key="2">
    <source>
        <dbReference type="ARBA" id="ARBA00023242"/>
    </source>
</evidence>
<gene>
    <name evidence="6" type="ORF">K489DRAFT_372016</name>
</gene>
<evidence type="ECO:0000313" key="6">
    <source>
        <dbReference type="RefSeq" id="XP_033458105.1"/>
    </source>
</evidence>
<reference evidence="6" key="1">
    <citation type="submission" date="2020-01" db="EMBL/GenBank/DDBJ databases">
        <authorList>
            <consortium name="DOE Joint Genome Institute"/>
            <person name="Haridas S."/>
            <person name="Albert R."/>
            <person name="Binder M."/>
            <person name="Bloem J."/>
            <person name="Labutti K."/>
            <person name="Salamov A."/>
            <person name="Andreopoulos B."/>
            <person name="Baker S.E."/>
            <person name="Barry K."/>
            <person name="Bills G."/>
            <person name="Bluhm B.H."/>
            <person name="Cannon C."/>
            <person name="Castanera R."/>
            <person name="Culley D.E."/>
            <person name="Daum C."/>
            <person name="Ezra D."/>
            <person name="Gonzalez J.B."/>
            <person name="Henrissat B."/>
            <person name="Kuo A."/>
            <person name="Liang C."/>
            <person name="Lipzen A."/>
            <person name="Lutzoni F."/>
            <person name="Magnuson J."/>
            <person name="Mondo S."/>
            <person name="Nolan M."/>
            <person name="Ohm R."/>
            <person name="Pangilinan J."/>
            <person name="Park H.-J."/>
            <person name="Ramirez L."/>
            <person name="Alfaro M."/>
            <person name="Sun H."/>
            <person name="Tritt A."/>
            <person name="Yoshinaga Y."/>
            <person name="Zwiers L.-H."/>
            <person name="Turgeon B.G."/>
            <person name="Goodwin S.B."/>
            <person name="Spatafora J.W."/>
            <person name="Crous P.W."/>
            <person name="Grigoriev I.V."/>
        </authorList>
    </citation>
    <scope>NUCLEOTIDE SEQUENCE</scope>
    <source>
        <strain evidence="6">CBS 342.82</strain>
    </source>
</reference>
<dbReference type="PANTHER" id="PTHR13495:SF0">
    <property type="entry name" value="PSME3-INTERACTING PROTEIN"/>
    <property type="match status" value="1"/>
</dbReference>
<keyword evidence="2" id="KW-0539">Nucleus</keyword>
<dbReference type="Pfam" id="PF10187">
    <property type="entry name" value="FAM192A_Fyv6_N"/>
    <property type="match status" value="1"/>
</dbReference>
<organism evidence="6">
    <name type="scientific">Dissoconium aciculare CBS 342.82</name>
    <dbReference type="NCBI Taxonomy" id="1314786"/>
    <lineage>
        <taxon>Eukaryota</taxon>
        <taxon>Fungi</taxon>
        <taxon>Dikarya</taxon>
        <taxon>Ascomycota</taxon>
        <taxon>Pezizomycotina</taxon>
        <taxon>Dothideomycetes</taxon>
        <taxon>Dothideomycetidae</taxon>
        <taxon>Mycosphaerellales</taxon>
        <taxon>Dissoconiaceae</taxon>
        <taxon>Dissoconium</taxon>
    </lineage>
</organism>